<organism evidence="1 2">
    <name type="scientific">Colletotrichum liriopes</name>
    <dbReference type="NCBI Taxonomy" id="708192"/>
    <lineage>
        <taxon>Eukaryota</taxon>
        <taxon>Fungi</taxon>
        <taxon>Dikarya</taxon>
        <taxon>Ascomycota</taxon>
        <taxon>Pezizomycotina</taxon>
        <taxon>Sordariomycetes</taxon>
        <taxon>Hypocreomycetidae</taxon>
        <taxon>Glomerellales</taxon>
        <taxon>Glomerellaceae</taxon>
        <taxon>Colletotrichum</taxon>
        <taxon>Colletotrichum spaethianum species complex</taxon>
    </lineage>
</organism>
<gene>
    <name evidence="1" type="ORF">ColLi_01498</name>
</gene>
<dbReference type="Proteomes" id="UP001055172">
    <property type="component" value="Unassembled WGS sequence"/>
</dbReference>
<dbReference type="Gene3D" id="3.90.25.10">
    <property type="entry name" value="UDP-galactose 4-epimerase, domain 1"/>
    <property type="match status" value="1"/>
</dbReference>
<dbReference type="Gene3D" id="3.40.50.720">
    <property type="entry name" value="NAD(P)-binding Rossmann-like Domain"/>
    <property type="match status" value="1"/>
</dbReference>
<proteinExistence type="predicted"/>
<name>A0AA37GDH8_9PEZI</name>
<comment type="caution">
    <text evidence="1">The sequence shown here is derived from an EMBL/GenBank/DDBJ whole genome shotgun (WGS) entry which is preliminary data.</text>
</comment>
<accession>A0AA37GDH8</accession>
<evidence type="ECO:0000313" key="1">
    <source>
        <dbReference type="EMBL" id="GJC78660.1"/>
    </source>
</evidence>
<dbReference type="AlphaFoldDB" id="A0AA37GDH8"/>
<keyword evidence="2" id="KW-1185">Reference proteome</keyword>
<sequence length="123" mass="14396">MVYAYNEVWTQQEVFDKVEELSGETLDRNYLTITLKLPAEDLLAQIVQLKKPGEEEPADPKVLPWFWALQYQYSWGIRGDNNPKNAEYLGYLSSKELYPDMEFTSFEKYLKDLLAGTARMPYV</sequence>
<protein>
    <submittedName>
        <fullName evidence="1">Uncharacterized protein</fullName>
    </submittedName>
</protein>
<reference evidence="1 2" key="1">
    <citation type="submission" date="2021-07" db="EMBL/GenBank/DDBJ databases">
        <title>Genome data of Colletotrichum spaethianum.</title>
        <authorList>
            <person name="Utami Y.D."/>
            <person name="Hiruma K."/>
        </authorList>
    </citation>
    <scope>NUCLEOTIDE SEQUENCE [LARGE SCALE GENOMIC DNA]</scope>
    <source>
        <strain evidence="1 2">MAFF 242679</strain>
    </source>
</reference>
<evidence type="ECO:0000313" key="2">
    <source>
        <dbReference type="Proteomes" id="UP001055172"/>
    </source>
</evidence>
<dbReference type="EMBL" id="BPPX01000003">
    <property type="protein sequence ID" value="GJC78660.1"/>
    <property type="molecule type" value="Genomic_DNA"/>
</dbReference>